<protein>
    <recommendedName>
        <fullName evidence="5">DUF4919 domain-containing protein</fullName>
    </recommendedName>
</protein>
<feature type="compositionally biased region" description="Low complexity" evidence="1">
    <location>
        <begin position="65"/>
        <end position="82"/>
    </location>
</feature>
<proteinExistence type="predicted"/>
<comment type="caution">
    <text evidence="3">The sequence shown here is derived from an EMBL/GenBank/DDBJ whole genome shotgun (WGS) entry which is preliminary data.</text>
</comment>
<evidence type="ECO:0000256" key="1">
    <source>
        <dbReference type="SAM" id="MobiDB-lite"/>
    </source>
</evidence>
<keyword evidence="2" id="KW-0732">Signal</keyword>
<dbReference type="Proteomes" id="UP001167796">
    <property type="component" value="Unassembled WGS sequence"/>
</dbReference>
<accession>A0ABT9A4F3</accession>
<dbReference type="RefSeq" id="WP_305009376.1">
    <property type="nucleotide sequence ID" value="NZ_JAUQSX010000001.1"/>
</dbReference>
<reference evidence="3" key="1">
    <citation type="submission" date="2023-07" db="EMBL/GenBank/DDBJ databases">
        <authorList>
            <person name="Kim M.K."/>
        </authorList>
    </citation>
    <scope>NUCLEOTIDE SEQUENCE</scope>
    <source>
        <strain evidence="3">M29</strain>
    </source>
</reference>
<keyword evidence="4" id="KW-1185">Reference proteome</keyword>
<evidence type="ECO:0008006" key="5">
    <source>
        <dbReference type="Google" id="ProtNLM"/>
    </source>
</evidence>
<organism evidence="3 4">
    <name type="scientific">Hymenobacter mellowenesis</name>
    <dbReference type="NCBI Taxonomy" id="3063995"/>
    <lineage>
        <taxon>Bacteria</taxon>
        <taxon>Pseudomonadati</taxon>
        <taxon>Bacteroidota</taxon>
        <taxon>Cytophagia</taxon>
        <taxon>Cytophagales</taxon>
        <taxon>Hymenobacteraceae</taxon>
        <taxon>Hymenobacter</taxon>
    </lineage>
</organism>
<name>A0ABT9A4F3_9BACT</name>
<evidence type="ECO:0000313" key="3">
    <source>
        <dbReference type="EMBL" id="MDO7844723.1"/>
    </source>
</evidence>
<feature type="chain" id="PRO_5046431184" description="DUF4919 domain-containing protein" evidence="2">
    <location>
        <begin position="24"/>
        <end position="248"/>
    </location>
</feature>
<evidence type="ECO:0000256" key="2">
    <source>
        <dbReference type="SAM" id="SignalP"/>
    </source>
</evidence>
<evidence type="ECO:0000313" key="4">
    <source>
        <dbReference type="Proteomes" id="UP001167796"/>
    </source>
</evidence>
<dbReference type="EMBL" id="JAUQSX010000001">
    <property type="protein sequence ID" value="MDO7844723.1"/>
    <property type="molecule type" value="Genomic_DNA"/>
</dbReference>
<feature type="signal peptide" evidence="2">
    <location>
        <begin position="1"/>
        <end position="23"/>
    </location>
</feature>
<gene>
    <name evidence="3" type="ORF">Q5H92_00020</name>
</gene>
<feature type="region of interest" description="Disordered" evidence="1">
    <location>
        <begin position="60"/>
        <end position="82"/>
    </location>
</feature>
<sequence length="248" mass="26784">MKTRYSLFRIVLLALLASPAAQAQMSPDLIMENYNSNISVITNGIINKSMMDKAIERNNAGKNAGRGSAATRPAASTSTAYTPTPALRQQTVQTYVDRLKTSNPAGAQAIASVFGPGKYDYSKTYREILDGTGLRENDAADALACYMIMGWVVIHNVQDGKAITIPMAQGVRAQVAPLLAGNPQMRTRAAQVGEELKLQTVIVQGGWQAAIKEGKLAAYQQGIGNLFKTQYGMDMSQFKLTSQGFARK</sequence>